<dbReference type="SMART" id="SM00388">
    <property type="entry name" value="HisKA"/>
    <property type="match status" value="1"/>
</dbReference>
<sequence length="656" mass="75218">MSNQLRTDQSLSKIENRFFWGIILISVLLSIYLITTMLFYQSLDKLSLISAINFIRHFNFILSVLAVASCLMSYNRSKKENIFIIALMYLGLSTGILFGQVDYLTFLSNELVITNYITVSASLLRIGILLIVLQKNSKLKQLILSHKKKSILFVILFTMIFGFIERIVNSYGILNGNFFFIGYNLFLFICYTSVSIHLFMSGFKEKDYLFPILSSSIFMLALKALYAIIALNGSVQLSLNVKLMSVAITYIGFLIVIAGNFVDLFLSSLRIKLLNNKLTLFYKLTDDNKHSYMFLMDEQLNILYANKKMQEYYHETDLHRLNQILPPYMLAHEKNHLIRQHLNQTGKWRGSLNVDLNNVKRTVDCSIQVITENDGKKEIAVTYFDKSKELELEKLKVYDHEKTQFISNLSHELKTPLNVFCSVIQLLNQMVNVNDEKFKQIYLKYRTSLDVSGKRMTKLVNNLMDISKIEMNTLVPHFHNYQVIQLLQDVTAIISAHPCCESVSIKFQTDINQHLLKCDGSMIERILCNLLSNAIKFSSPSTTITVRTLIEEEWFVLEVQDEGIGITAIDQSLIFERFVQVDKSLTRINEGIGMGLYMVKSLVSLHGGKIELESAAHKGSTFKILLPNLCLPDTPCKSYEPDTYKIELELADIKKS</sequence>
<evidence type="ECO:0000256" key="7">
    <source>
        <dbReference type="ARBA" id="ARBA00023012"/>
    </source>
</evidence>
<dbReference type="InterPro" id="IPR036097">
    <property type="entry name" value="HisK_dim/P_sf"/>
</dbReference>
<protein>
    <recommendedName>
        <fullName evidence="3">histidine kinase</fullName>
        <ecNumber evidence="3">2.7.13.3</ecNumber>
    </recommendedName>
</protein>
<evidence type="ECO:0000256" key="2">
    <source>
        <dbReference type="ARBA" id="ARBA00004370"/>
    </source>
</evidence>
<dbReference type="Pfam" id="PF02518">
    <property type="entry name" value="HATPase_c"/>
    <property type="match status" value="1"/>
</dbReference>
<reference evidence="8" key="1">
    <citation type="journal article" date="2019" name="Nat. Med.">
        <title>A library of human gut bacterial isolates paired with longitudinal multiomics data enables mechanistic microbiome research.</title>
        <authorList>
            <person name="Poyet M."/>
            <person name="Groussin M."/>
            <person name="Gibbons S.M."/>
            <person name="Avila-Pacheco J."/>
            <person name="Jiang X."/>
            <person name="Kearney S.M."/>
            <person name="Perrotta A.R."/>
            <person name="Berdy B."/>
            <person name="Zhao S."/>
            <person name="Lieberman T.D."/>
            <person name="Swanson P.K."/>
            <person name="Smith M."/>
            <person name="Roesemann S."/>
            <person name="Alexander J.E."/>
            <person name="Rich S.A."/>
            <person name="Livny J."/>
            <person name="Vlamakis H."/>
            <person name="Clish C."/>
            <person name="Bullock K."/>
            <person name="Deik A."/>
            <person name="Scott J."/>
            <person name="Pierce K.A."/>
            <person name="Xavier R.J."/>
            <person name="Alm E.J."/>
        </authorList>
    </citation>
    <scope>NUCLEOTIDE SEQUENCE</scope>
    <source>
        <strain evidence="8">BIOML-A179</strain>
    </source>
</reference>
<dbReference type="RefSeq" id="WP_129821793.1">
    <property type="nucleotide sequence ID" value="NZ_RCYV01000032.1"/>
</dbReference>
<proteinExistence type="predicted"/>
<dbReference type="PROSITE" id="PS50109">
    <property type="entry name" value="HIS_KIN"/>
    <property type="match status" value="1"/>
</dbReference>
<dbReference type="InterPro" id="IPR036890">
    <property type="entry name" value="HATPase_C_sf"/>
</dbReference>
<comment type="subcellular location">
    <subcellularLocation>
        <location evidence="2">Membrane</location>
    </subcellularLocation>
</comment>
<dbReference type="InterPro" id="IPR003594">
    <property type="entry name" value="HATPase_dom"/>
</dbReference>
<dbReference type="Pfam" id="PF00512">
    <property type="entry name" value="HisKA"/>
    <property type="match status" value="1"/>
</dbReference>
<organism evidence="8">
    <name type="scientific">Turicibacter sanguinis</name>
    <dbReference type="NCBI Taxonomy" id="154288"/>
    <lineage>
        <taxon>Bacteria</taxon>
        <taxon>Bacillati</taxon>
        <taxon>Bacillota</taxon>
        <taxon>Erysipelotrichia</taxon>
        <taxon>Erysipelotrichales</taxon>
        <taxon>Turicibacteraceae</taxon>
        <taxon>Turicibacter</taxon>
    </lineage>
</organism>
<dbReference type="EMBL" id="WMQV01000049">
    <property type="protein sequence ID" value="MTL95482.1"/>
    <property type="molecule type" value="Genomic_DNA"/>
</dbReference>
<dbReference type="InterPro" id="IPR003661">
    <property type="entry name" value="HisK_dim/P_dom"/>
</dbReference>
<dbReference type="CDD" id="cd00075">
    <property type="entry name" value="HATPase"/>
    <property type="match status" value="1"/>
</dbReference>
<evidence type="ECO:0000256" key="4">
    <source>
        <dbReference type="ARBA" id="ARBA00022553"/>
    </source>
</evidence>
<dbReference type="SUPFAM" id="SSF47384">
    <property type="entry name" value="Homodimeric domain of signal transducing histidine kinase"/>
    <property type="match status" value="1"/>
</dbReference>
<dbReference type="InterPro" id="IPR050736">
    <property type="entry name" value="Sensor_HK_Regulatory"/>
</dbReference>
<comment type="caution">
    <text evidence="8">The sequence shown here is derived from an EMBL/GenBank/DDBJ whole genome shotgun (WGS) entry which is preliminary data.</text>
</comment>
<dbReference type="SMART" id="SM00387">
    <property type="entry name" value="HATPase_c"/>
    <property type="match status" value="1"/>
</dbReference>
<dbReference type="CDD" id="cd00082">
    <property type="entry name" value="HisKA"/>
    <property type="match status" value="1"/>
</dbReference>
<keyword evidence="6 8" id="KW-0418">Kinase</keyword>
<dbReference type="GO" id="GO:0000155">
    <property type="term" value="F:phosphorelay sensor kinase activity"/>
    <property type="evidence" value="ECO:0007669"/>
    <property type="project" value="InterPro"/>
</dbReference>
<keyword evidence="7" id="KW-0902">Two-component regulatory system</keyword>
<dbReference type="InterPro" id="IPR005467">
    <property type="entry name" value="His_kinase_dom"/>
</dbReference>
<keyword evidence="5" id="KW-0808">Transferase</keyword>
<keyword evidence="4" id="KW-0597">Phosphoprotein</keyword>
<evidence type="ECO:0000313" key="8">
    <source>
        <dbReference type="EMBL" id="MTL95482.1"/>
    </source>
</evidence>
<dbReference type="FunFam" id="3.30.565.10:FF:000006">
    <property type="entry name" value="Sensor histidine kinase WalK"/>
    <property type="match status" value="1"/>
</dbReference>
<name>A0A6I3NF45_9FIRM</name>
<dbReference type="PRINTS" id="PR00344">
    <property type="entry name" value="BCTRLSENSOR"/>
</dbReference>
<gene>
    <name evidence="8" type="ORF">GMA64_13170</name>
</gene>
<evidence type="ECO:0000256" key="1">
    <source>
        <dbReference type="ARBA" id="ARBA00000085"/>
    </source>
</evidence>
<dbReference type="PANTHER" id="PTHR43711">
    <property type="entry name" value="TWO-COMPONENT HISTIDINE KINASE"/>
    <property type="match status" value="1"/>
</dbReference>
<dbReference type="GO" id="GO:0016020">
    <property type="term" value="C:membrane"/>
    <property type="evidence" value="ECO:0007669"/>
    <property type="project" value="UniProtKB-SubCell"/>
</dbReference>
<dbReference type="Gene3D" id="3.30.565.10">
    <property type="entry name" value="Histidine kinase-like ATPase, C-terminal domain"/>
    <property type="match status" value="1"/>
</dbReference>
<accession>A0A6I3NF45</accession>
<evidence type="ECO:0000256" key="5">
    <source>
        <dbReference type="ARBA" id="ARBA00022679"/>
    </source>
</evidence>
<dbReference type="Gene3D" id="1.10.287.130">
    <property type="match status" value="1"/>
</dbReference>
<dbReference type="SUPFAM" id="SSF55874">
    <property type="entry name" value="ATPase domain of HSP90 chaperone/DNA topoisomerase II/histidine kinase"/>
    <property type="match status" value="1"/>
</dbReference>
<dbReference type="InterPro" id="IPR004358">
    <property type="entry name" value="Sig_transdc_His_kin-like_C"/>
</dbReference>
<evidence type="ECO:0000256" key="3">
    <source>
        <dbReference type="ARBA" id="ARBA00012438"/>
    </source>
</evidence>
<evidence type="ECO:0000256" key="6">
    <source>
        <dbReference type="ARBA" id="ARBA00022777"/>
    </source>
</evidence>
<dbReference type="EC" id="2.7.13.3" evidence="3"/>
<dbReference type="PANTHER" id="PTHR43711:SF26">
    <property type="entry name" value="SENSOR HISTIDINE KINASE RCSC"/>
    <property type="match status" value="1"/>
</dbReference>
<dbReference type="AlphaFoldDB" id="A0A6I3NF45"/>
<comment type="catalytic activity">
    <reaction evidence="1">
        <text>ATP + protein L-histidine = ADP + protein N-phospho-L-histidine.</text>
        <dbReference type="EC" id="2.7.13.3"/>
    </reaction>
</comment>